<evidence type="ECO:0000313" key="3">
    <source>
        <dbReference type="Proteomes" id="UP001153269"/>
    </source>
</evidence>
<protein>
    <submittedName>
        <fullName evidence="2">Uncharacterized protein</fullName>
    </submittedName>
</protein>
<feature type="region of interest" description="Disordered" evidence="1">
    <location>
        <begin position="42"/>
        <end position="63"/>
    </location>
</feature>
<feature type="region of interest" description="Disordered" evidence="1">
    <location>
        <begin position="92"/>
        <end position="115"/>
    </location>
</feature>
<evidence type="ECO:0000256" key="1">
    <source>
        <dbReference type="SAM" id="MobiDB-lite"/>
    </source>
</evidence>
<keyword evidence="3" id="KW-1185">Reference proteome</keyword>
<evidence type="ECO:0000313" key="2">
    <source>
        <dbReference type="EMBL" id="CAB1455675.1"/>
    </source>
</evidence>
<reference evidence="2" key="1">
    <citation type="submission" date="2020-03" db="EMBL/GenBank/DDBJ databases">
        <authorList>
            <person name="Weist P."/>
        </authorList>
    </citation>
    <scope>NUCLEOTIDE SEQUENCE</scope>
</reference>
<sequence>MVPRSSYSISLPLQKPPANIHRDIRAVDIATQQRPRLLSIVPRELGSGAAGRGTTEPRVDRRPRRCPIQHLPSARAKEINNMNIKWGIRASGGGGSRRCFRDQRQSLTHEDASEANPSGGVLIDYWIASI</sequence>
<proteinExistence type="predicted"/>
<feature type="compositionally biased region" description="Basic and acidic residues" evidence="1">
    <location>
        <begin position="99"/>
        <end position="112"/>
    </location>
</feature>
<dbReference type="EMBL" id="CADEAL010004266">
    <property type="protein sequence ID" value="CAB1455675.1"/>
    <property type="molecule type" value="Genomic_DNA"/>
</dbReference>
<name>A0A9N7VU02_PLEPL</name>
<organism evidence="2 3">
    <name type="scientific">Pleuronectes platessa</name>
    <name type="common">European plaice</name>
    <dbReference type="NCBI Taxonomy" id="8262"/>
    <lineage>
        <taxon>Eukaryota</taxon>
        <taxon>Metazoa</taxon>
        <taxon>Chordata</taxon>
        <taxon>Craniata</taxon>
        <taxon>Vertebrata</taxon>
        <taxon>Euteleostomi</taxon>
        <taxon>Actinopterygii</taxon>
        <taxon>Neopterygii</taxon>
        <taxon>Teleostei</taxon>
        <taxon>Neoteleostei</taxon>
        <taxon>Acanthomorphata</taxon>
        <taxon>Carangaria</taxon>
        <taxon>Pleuronectiformes</taxon>
        <taxon>Pleuronectoidei</taxon>
        <taxon>Pleuronectidae</taxon>
        <taxon>Pleuronectes</taxon>
    </lineage>
</organism>
<comment type="caution">
    <text evidence="2">The sequence shown here is derived from an EMBL/GenBank/DDBJ whole genome shotgun (WGS) entry which is preliminary data.</text>
</comment>
<dbReference type="AlphaFoldDB" id="A0A9N7VU02"/>
<gene>
    <name evidence="2" type="ORF">PLEPLA_LOCUS43456</name>
</gene>
<dbReference type="Proteomes" id="UP001153269">
    <property type="component" value="Unassembled WGS sequence"/>
</dbReference>
<accession>A0A9N7VU02</accession>